<dbReference type="InterPro" id="IPR029392">
    <property type="entry name" value="AP-5_subunit_s1"/>
</dbReference>
<dbReference type="PANTHER" id="PTHR16120">
    <property type="entry name" value="AP-5 COMPLEX SUBUNIT SIGMA-1"/>
    <property type="match status" value="1"/>
</dbReference>
<dbReference type="GO" id="GO:0005829">
    <property type="term" value="C:cytosol"/>
    <property type="evidence" value="ECO:0000318"/>
    <property type="project" value="GO_Central"/>
</dbReference>
<dbReference type="GeneTree" id="ENSGT00390000013178"/>
<dbReference type="Proteomes" id="UP000018468">
    <property type="component" value="Linkage group LG4"/>
</dbReference>
<dbReference type="HOGENOM" id="CLU_114672_1_0_1"/>
<proteinExistence type="predicted"/>
<dbReference type="GO" id="GO:0005764">
    <property type="term" value="C:lysosome"/>
    <property type="evidence" value="ECO:0000318"/>
    <property type="project" value="GO_Central"/>
</dbReference>
<dbReference type="Pfam" id="PF15001">
    <property type="entry name" value="AP-5_subunit_s1"/>
    <property type="match status" value="1"/>
</dbReference>
<name>W5LYG5_LEPOC</name>
<accession>W5LYG5</accession>
<dbReference type="GO" id="GO:0000724">
    <property type="term" value="P:double-strand break repair via homologous recombination"/>
    <property type="evidence" value="ECO:0007669"/>
    <property type="project" value="InterPro"/>
</dbReference>
<dbReference type="GO" id="GO:0030119">
    <property type="term" value="C:AP-type membrane coat adaptor complex"/>
    <property type="evidence" value="ECO:0000318"/>
    <property type="project" value="GO_Central"/>
</dbReference>
<reference evidence="3" key="1">
    <citation type="submission" date="2011-12" db="EMBL/GenBank/DDBJ databases">
        <title>The Draft Genome of Lepisosteus oculatus.</title>
        <authorList>
            <consortium name="The Broad Institute Genome Assembly &amp; Analysis Group"/>
            <consortium name="Computational R&amp;D Group"/>
            <consortium name="and Sequencing Platform"/>
            <person name="Di Palma F."/>
            <person name="Alfoldi J."/>
            <person name="Johnson J."/>
            <person name="Berlin A."/>
            <person name="Gnerre S."/>
            <person name="Jaffe D."/>
            <person name="MacCallum I."/>
            <person name="Young S."/>
            <person name="Walker B.J."/>
            <person name="Lander E.S."/>
            <person name="Lindblad-Toh K."/>
        </authorList>
    </citation>
    <scope>NUCLEOTIDE SEQUENCE [LARGE SCALE GENOMIC DNA]</scope>
</reference>
<dbReference type="AlphaFoldDB" id="W5LYG5"/>
<dbReference type="eggNOG" id="ENOG502RZ3F">
    <property type="taxonomic scope" value="Eukaryota"/>
</dbReference>
<dbReference type="EMBL" id="AHAT01024583">
    <property type="status" value="NOT_ANNOTATED_CDS"/>
    <property type="molecule type" value="Genomic_DNA"/>
</dbReference>
<dbReference type="OMA" id="RADCIEG"/>
<feature type="signal peptide" evidence="1">
    <location>
        <begin position="1"/>
        <end position="16"/>
    </location>
</feature>
<evidence type="ECO:0000256" key="1">
    <source>
        <dbReference type="SAM" id="SignalP"/>
    </source>
</evidence>
<dbReference type="Bgee" id="ENSLOCG00000001046">
    <property type="expression patterns" value="Expressed in muscle tissue and 13 other cell types or tissues"/>
</dbReference>
<sequence length="206" mass="22651">AMVHSFLIHTLCPVGALSCTESRVLYSRVFGADLTQTGPAGDREQESEARRLLQKEQLAVVARRQVRSVCALQREAAGRPGLHETGAVLGEEEAALQEADSGVLRLAEGDPFPREHTVVWLGVQALGFVLVCEAHENLLLAEGTLRSLARHCLEHLRLLGTGSEVLLKADRIEVLLHRLLPHGQLLFLNHRFKHSLDKELGACLAR</sequence>
<feature type="chain" id="PRO_5004867305" evidence="1">
    <location>
        <begin position="17"/>
        <end position="206"/>
    </location>
</feature>
<protein>
    <submittedName>
        <fullName evidence="2">Adaptor related protein complex 5 subunit sigma 1</fullName>
    </submittedName>
</protein>
<reference evidence="2" key="3">
    <citation type="submission" date="2025-09" db="UniProtKB">
        <authorList>
            <consortium name="Ensembl"/>
        </authorList>
    </citation>
    <scope>IDENTIFICATION</scope>
</reference>
<reference evidence="2" key="2">
    <citation type="submission" date="2025-08" db="UniProtKB">
        <authorList>
            <consortium name="Ensembl"/>
        </authorList>
    </citation>
    <scope>IDENTIFICATION</scope>
</reference>
<keyword evidence="3" id="KW-1185">Reference proteome</keyword>
<dbReference type="EMBL" id="AHAT01024582">
    <property type="status" value="NOT_ANNOTATED_CDS"/>
    <property type="molecule type" value="Genomic_DNA"/>
</dbReference>
<dbReference type="GO" id="GO:0016197">
    <property type="term" value="P:endosomal transport"/>
    <property type="evidence" value="ECO:0000318"/>
    <property type="project" value="GO_Central"/>
</dbReference>
<organism evidence="2 3">
    <name type="scientific">Lepisosteus oculatus</name>
    <name type="common">Spotted gar</name>
    <dbReference type="NCBI Taxonomy" id="7918"/>
    <lineage>
        <taxon>Eukaryota</taxon>
        <taxon>Metazoa</taxon>
        <taxon>Chordata</taxon>
        <taxon>Craniata</taxon>
        <taxon>Vertebrata</taxon>
        <taxon>Euteleostomi</taxon>
        <taxon>Actinopterygii</taxon>
        <taxon>Neopterygii</taxon>
        <taxon>Holostei</taxon>
        <taxon>Semionotiformes</taxon>
        <taxon>Lepisosteidae</taxon>
        <taxon>Lepisosteus</taxon>
    </lineage>
</organism>
<dbReference type="FunCoup" id="W5LYG5">
    <property type="interactions" value="649"/>
</dbReference>
<keyword evidence="1" id="KW-0732">Signal</keyword>
<dbReference type="PANTHER" id="PTHR16120:SF0">
    <property type="entry name" value="AP-5 COMPLEX SUBUNIT SIGMA-1"/>
    <property type="match status" value="1"/>
</dbReference>
<evidence type="ECO:0000313" key="3">
    <source>
        <dbReference type="Proteomes" id="UP000018468"/>
    </source>
</evidence>
<dbReference type="STRING" id="7918.ENSLOCP00000001172"/>
<dbReference type="Ensembl" id="ENSLOCT00000001176.1">
    <property type="protein sequence ID" value="ENSLOCP00000001172.1"/>
    <property type="gene ID" value="ENSLOCG00000001046.1"/>
</dbReference>
<dbReference type="InParanoid" id="W5LYG5"/>
<dbReference type="GO" id="GO:0005770">
    <property type="term" value="C:late endosome"/>
    <property type="evidence" value="ECO:0000318"/>
    <property type="project" value="GO_Central"/>
</dbReference>
<evidence type="ECO:0000313" key="2">
    <source>
        <dbReference type="Ensembl" id="ENSLOCP00000001172.1"/>
    </source>
</evidence>